<proteinExistence type="predicted"/>
<feature type="region of interest" description="Disordered" evidence="7">
    <location>
        <begin position="308"/>
        <end position="334"/>
    </location>
</feature>
<keyword evidence="2" id="KW-0677">Repeat</keyword>
<comment type="caution">
    <text evidence="10">The sequence shown here is derived from an EMBL/GenBank/DDBJ whole genome shotgun (WGS) entry which is preliminary data.</text>
</comment>
<feature type="domain" description="LIM zinc-binding" evidence="9">
    <location>
        <begin position="435"/>
        <end position="493"/>
    </location>
</feature>
<dbReference type="Proteomes" id="UP001344447">
    <property type="component" value="Unassembled WGS sequence"/>
</dbReference>
<keyword evidence="4" id="KW-0581">Phagocytosis</keyword>
<protein>
    <submittedName>
        <fullName evidence="10">Uncharacterized protein</fullName>
    </submittedName>
</protein>
<evidence type="ECO:0000256" key="5">
    <source>
        <dbReference type="ARBA" id="ARBA00023038"/>
    </source>
</evidence>
<dbReference type="SUPFAM" id="SSF47576">
    <property type="entry name" value="Calponin-homology domain, CH-domain"/>
    <property type="match status" value="1"/>
</dbReference>
<reference evidence="10 11" key="1">
    <citation type="submission" date="2023-11" db="EMBL/GenBank/DDBJ databases">
        <title>Dfirmibasis_genome.</title>
        <authorList>
            <person name="Edelbroek B."/>
            <person name="Kjellin J."/>
            <person name="Jerlstrom-Hultqvist J."/>
            <person name="Soderbom F."/>
        </authorList>
    </citation>
    <scope>NUCLEOTIDE SEQUENCE [LARGE SCALE GENOMIC DNA]</scope>
    <source>
        <strain evidence="10 11">TNS-C-14</strain>
    </source>
</reference>
<dbReference type="GO" id="GO:0046872">
    <property type="term" value="F:metal ion binding"/>
    <property type="evidence" value="ECO:0007669"/>
    <property type="project" value="UniProtKB-KW"/>
</dbReference>
<evidence type="ECO:0000259" key="9">
    <source>
        <dbReference type="PROSITE" id="PS50023"/>
    </source>
</evidence>
<dbReference type="Gene3D" id="2.10.110.10">
    <property type="entry name" value="Cysteine Rich Protein"/>
    <property type="match status" value="5"/>
</dbReference>
<dbReference type="PROSITE" id="PS00478">
    <property type="entry name" value="LIM_DOMAIN_1"/>
    <property type="match status" value="3"/>
</dbReference>
<dbReference type="InterPro" id="IPR001715">
    <property type="entry name" value="CH_dom"/>
</dbReference>
<keyword evidence="5 6" id="KW-0440">LIM domain</keyword>
<dbReference type="PRINTS" id="PR00888">
    <property type="entry name" value="SM22CALPONIN"/>
</dbReference>
<sequence>MIKANWTSTSAFNLELAIEESQDWIQRVIDQKFPSDFQTSLRDGIFLCRLINQIQPNSVPKYNSSPSTDFSKRENLQLFIKAAKNSMGLRDTQLFESQDLFESIRIRNLSITLYWLGRAARSLQTYKGPQLDLLKFQGMNCSACKKSITNNDYLTTMTQQFHTSCTICCSCSCKLDPKKKFYQESNSFWCENCMLGATSLGGPSSAKNKVTNNNRNNNNKCLSCFGSLEKGYVPDEKDKEKKYCTDCICDLCHDPLVGNFQVKDGKKICDSCSCKSCGKSLEDGYHEEGISKYCEPCAKDRNKQKSCHEKDSHNHHIKAPTTNTSNSPTKKKSDSCKICNQPVTNKTNKYNDDRDTYCTPHEKEGTCGKCHGELTDSSTIISANDKNFHQQCFKCDSCNKVLNPCTGQIKKSPRTGNPLCHPCSNNKNNTGKSSKTCHDCNEPISGSSVEALDRLYHPNCLKCYSCSKNLKEDFREVDNEPFCNPCASQLNRNQQPEQDVSPFITSGWLDSDRCVVCVKPLSGEVTKIFDSHYYHKGCFKCTDKTCNAPLITGYFLHDKKPYCQRCSIKIQLSTTIDQCTKCTKPIIEGSIVKVVGKVYHKSCYGIEKSSPPSTFSCFKCRDQITGQFVRLDQKDYCMKCSPSTSPTSTVTHGERLNYGMKVDPRSGKRVFNTSK</sequence>
<dbReference type="SUPFAM" id="SSF57716">
    <property type="entry name" value="Glucocorticoid receptor-like (DNA-binding domain)"/>
    <property type="match status" value="2"/>
</dbReference>
<evidence type="ECO:0000256" key="2">
    <source>
        <dbReference type="ARBA" id="ARBA00022737"/>
    </source>
</evidence>
<dbReference type="PANTHER" id="PTHR24207:SF2">
    <property type="entry name" value="ZYX102 PROTEIN"/>
    <property type="match status" value="1"/>
</dbReference>
<dbReference type="Gene3D" id="1.10.418.10">
    <property type="entry name" value="Calponin-like domain"/>
    <property type="match status" value="1"/>
</dbReference>
<dbReference type="EMBL" id="JAVFKY010000005">
    <property type="protein sequence ID" value="KAK5576786.1"/>
    <property type="molecule type" value="Genomic_DNA"/>
</dbReference>
<keyword evidence="3 6" id="KW-0862">Zinc</keyword>
<dbReference type="AlphaFoldDB" id="A0AAN7YS06"/>
<gene>
    <name evidence="10" type="ORF">RB653_007930</name>
</gene>
<dbReference type="PANTHER" id="PTHR24207">
    <property type="entry name" value="ZYX102 PROTEIN"/>
    <property type="match status" value="1"/>
</dbReference>
<evidence type="ECO:0000259" key="8">
    <source>
        <dbReference type="PROSITE" id="PS50021"/>
    </source>
</evidence>
<dbReference type="InterPro" id="IPR036872">
    <property type="entry name" value="CH_dom_sf"/>
</dbReference>
<evidence type="ECO:0000256" key="7">
    <source>
        <dbReference type="SAM" id="MobiDB-lite"/>
    </source>
</evidence>
<dbReference type="SMART" id="SM00033">
    <property type="entry name" value="CH"/>
    <property type="match status" value="1"/>
</dbReference>
<dbReference type="Pfam" id="PF00307">
    <property type="entry name" value="CH"/>
    <property type="match status" value="1"/>
</dbReference>
<dbReference type="GO" id="GO:0050764">
    <property type="term" value="P:regulation of phagocytosis"/>
    <property type="evidence" value="ECO:0007669"/>
    <property type="project" value="UniProtKB-ARBA"/>
</dbReference>
<dbReference type="Pfam" id="PF00412">
    <property type="entry name" value="LIM"/>
    <property type="match status" value="5"/>
</dbReference>
<feature type="domain" description="LIM zinc-binding" evidence="9">
    <location>
        <begin position="512"/>
        <end position="573"/>
    </location>
</feature>
<dbReference type="CDD" id="cd08368">
    <property type="entry name" value="LIM"/>
    <property type="match status" value="4"/>
</dbReference>
<evidence type="ECO:0000256" key="3">
    <source>
        <dbReference type="ARBA" id="ARBA00022833"/>
    </source>
</evidence>
<dbReference type="PROSITE" id="PS50021">
    <property type="entry name" value="CH"/>
    <property type="match status" value="1"/>
</dbReference>
<dbReference type="FunFam" id="2.10.110.10:FF:000225">
    <property type="entry name" value="LIM domain-containing protein F"/>
    <property type="match status" value="1"/>
</dbReference>
<name>A0AAN7YS06_9MYCE</name>
<evidence type="ECO:0000313" key="10">
    <source>
        <dbReference type="EMBL" id="KAK5576786.1"/>
    </source>
</evidence>
<feature type="domain" description="LIM zinc-binding" evidence="9">
    <location>
        <begin position="365"/>
        <end position="430"/>
    </location>
</feature>
<dbReference type="InterPro" id="IPR003096">
    <property type="entry name" value="SM22_calponin"/>
</dbReference>
<keyword evidence="1 6" id="KW-0479">Metal-binding</keyword>
<dbReference type="SMART" id="SM00132">
    <property type="entry name" value="LIM"/>
    <property type="match status" value="6"/>
</dbReference>
<evidence type="ECO:0000256" key="4">
    <source>
        <dbReference type="ARBA" id="ARBA00022907"/>
    </source>
</evidence>
<dbReference type="GO" id="GO:0046847">
    <property type="term" value="P:filopodium assembly"/>
    <property type="evidence" value="ECO:0007669"/>
    <property type="project" value="UniProtKB-ARBA"/>
</dbReference>
<evidence type="ECO:0000256" key="1">
    <source>
        <dbReference type="ARBA" id="ARBA00022723"/>
    </source>
</evidence>
<feature type="domain" description="LIM zinc-binding" evidence="9">
    <location>
        <begin position="139"/>
        <end position="200"/>
    </location>
</feature>
<keyword evidence="11" id="KW-1185">Reference proteome</keyword>
<dbReference type="PROSITE" id="PS50023">
    <property type="entry name" value="LIM_DOMAIN_2"/>
    <property type="match status" value="4"/>
</dbReference>
<evidence type="ECO:0000313" key="11">
    <source>
        <dbReference type="Proteomes" id="UP001344447"/>
    </source>
</evidence>
<dbReference type="GO" id="GO:0006909">
    <property type="term" value="P:phagocytosis"/>
    <property type="evidence" value="ECO:0007669"/>
    <property type="project" value="UniProtKB-KW"/>
</dbReference>
<organism evidence="10 11">
    <name type="scientific">Dictyostelium firmibasis</name>
    <dbReference type="NCBI Taxonomy" id="79012"/>
    <lineage>
        <taxon>Eukaryota</taxon>
        <taxon>Amoebozoa</taxon>
        <taxon>Evosea</taxon>
        <taxon>Eumycetozoa</taxon>
        <taxon>Dictyostelia</taxon>
        <taxon>Dictyosteliales</taxon>
        <taxon>Dictyosteliaceae</taxon>
        <taxon>Dictyostelium</taxon>
    </lineage>
</organism>
<accession>A0AAN7YS06</accession>
<dbReference type="InterPro" id="IPR001781">
    <property type="entry name" value="Znf_LIM"/>
</dbReference>
<evidence type="ECO:0000256" key="6">
    <source>
        <dbReference type="PROSITE-ProRule" id="PRU00125"/>
    </source>
</evidence>
<dbReference type="GO" id="GO:0001891">
    <property type="term" value="C:phagocytic cup"/>
    <property type="evidence" value="ECO:0007669"/>
    <property type="project" value="UniProtKB-ARBA"/>
</dbReference>
<feature type="domain" description="Calponin-homology (CH)" evidence="8">
    <location>
        <begin position="15"/>
        <end position="120"/>
    </location>
</feature>